<dbReference type="InterPro" id="IPR003779">
    <property type="entry name" value="CMD-like"/>
</dbReference>
<feature type="domain" description="Carboxymuconolactone decarboxylase-like" evidence="1">
    <location>
        <begin position="11"/>
        <end position="75"/>
    </location>
</feature>
<dbReference type="PANTHER" id="PTHR43698">
    <property type="entry name" value="RIBD C-TERMINAL DOMAIN CONTAINING PROTEIN"/>
    <property type="match status" value="1"/>
</dbReference>
<gene>
    <name evidence="3" type="ORF">EZS27_018430</name>
</gene>
<proteinExistence type="predicted"/>
<sequence length="313" mass="34548">MCINYSNAQSTDNNSLNQKQQKIVTIAANTAVGNLEQLRQELNAGLDAGLTVNEINEIIVQMYAYSGFPRSLQGLNTFMAVLNERKARGITDERGKEASPVTDKGDKYARGKKTLEMLTRRVEKEPIGVNAFSPEIDIFLKEHLFADIFDRDVLSYADRELATISALTAISGVTPMLQTHINMGKNTGITEAQIQEIADIVEATEPTIFLKGNRGSADWFTGTVYVQPLVNPDEMGGLYAVGSVTFEPGGKTHWHTHPIGQTLLVIEGKGYYQERGKSARLLCKGDVVVIPKDVEHWHGATHDNRFVQLPSQT</sequence>
<dbReference type="Gene3D" id="2.60.120.10">
    <property type="entry name" value="Jelly Rolls"/>
    <property type="match status" value="1"/>
</dbReference>
<dbReference type="InterPro" id="IPR013096">
    <property type="entry name" value="Cupin_2"/>
</dbReference>
<dbReference type="Pfam" id="PF07883">
    <property type="entry name" value="Cupin_2"/>
    <property type="match status" value="1"/>
</dbReference>
<evidence type="ECO:0000259" key="2">
    <source>
        <dbReference type="Pfam" id="PF07883"/>
    </source>
</evidence>
<organism evidence="3">
    <name type="scientific">termite gut metagenome</name>
    <dbReference type="NCBI Taxonomy" id="433724"/>
    <lineage>
        <taxon>unclassified sequences</taxon>
        <taxon>metagenomes</taxon>
        <taxon>organismal metagenomes</taxon>
    </lineage>
</organism>
<dbReference type="AlphaFoldDB" id="A0A5J4RHZ6"/>
<evidence type="ECO:0000313" key="3">
    <source>
        <dbReference type="EMBL" id="KAA6333134.1"/>
    </source>
</evidence>
<dbReference type="Pfam" id="PF02627">
    <property type="entry name" value="CMD"/>
    <property type="match status" value="2"/>
</dbReference>
<dbReference type="InterPro" id="IPR014710">
    <property type="entry name" value="RmlC-like_jellyroll"/>
</dbReference>
<dbReference type="InterPro" id="IPR011051">
    <property type="entry name" value="RmlC_Cupin_sf"/>
</dbReference>
<dbReference type="EMBL" id="SNRY01001151">
    <property type="protein sequence ID" value="KAA6333134.1"/>
    <property type="molecule type" value="Genomic_DNA"/>
</dbReference>
<accession>A0A5J4RHZ6</accession>
<dbReference type="InterPro" id="IPR029032">
    <property type="entry name" value="AhpD-like"/>
</dbReference>
<name>A0A5J4RHZ6_9ZZZZ</name>
<dbReference type="CDD" id="cd02233">
    <property type="entry name" value="cupin_HNL-like"/>
    <property type="match status" value="1"/>
</dbReference>
<dbReference type="SUPFAM" id="SSF51182">
    <property type="entry name" value="RmlC-like cupins"/>
    <property type="match status" value="1"/>
</dbReference>
<feature type="domain" description="Carboxymuconolactone decarboxylase-like" evidence="1">
    <location>
        <begin position="134"/>
        <end position="204"/>
    </location>
</feature>
<dbReference type="PANTHER" id="PTHR43698:SF1">
    <property type="entry name" value="BLL4564 PROTEIN"/>
    <property type="match status" value="1"/>
</dbReference>
<dbReference type="SUPFAM" id="SSF69118">
    <property type="entry name" value="AhpD-like"/>
    <property type="match status" value="1"/>
</dbReference>
<protein>
    <recommendedName>
        <fullName evidence="4">Carboxymuconolactone decarboxylase-like domain-containing protein</fullName>
    </recommendedName>
</protein>
<dbReference type="Gene3D" id="1.20.1290.10">
    <property type="entry name" value="AhpD-like"/>
    <property type="match status" value="1"/>
</dbReference>
<reference evidence="3" key="1">
    <citation type="submission" date="2019-03" db="EMBL/GenBank/DDBJ databases">
        <title>Single cell metagenomics reveals metabolic interactions within the superorganism composed of flagellate Streblomastix strix and complex community of Bacteroidetes bacteria on its surface.</title>
        <authorList>
            <person name="Treitli S.C."/>
            <person name="Kolisko M."/>
            <person name="Husnik F."/>
            <person name="Keeling P."/>
            <person name="Hampl V."/>
        </authorList>
    </citation>
    <scope>NUCLEOTIDE SEQUENCE</scope>
    <source>
        <strain evidence="3">STM</strain>
    </source>
</reference>
<evidence type="ECO:0008006" key="4">
    <source>
        <dbReference type="Google" id="ProtNLM"/>
    </source>
</evidence>
<dbReference type="GO" id="GO:0051920">
    <property type="term" value="F:peroxiredoxin activity"/>
    <property type="evidence" value="ECO:0007669"/>
    <property type="project" value="InterPro"/>
</dbReference>
<comment type="caution">
    <text evidence="3">The sequence shown here is derived from an EMBL/GenBank/DDBJ whole genome shotgun (WGS) entry which is preliminary data.</text>
</comment>
<evidence type="ECO:0000259" key="1">
    <source>
        <dbReference type="Pfam" id="PF02627"/>
    </source>
</evidence>
<dbReference type="InterPro" id="IPR047263">
    <property type="entry name" value="HNL-like_cupin"/>
</dbReference>
<feature type="domain" description="Cupin type-2" evidence="2">
    <location>
        <begin position="244"/>
        <end position="304"/>
    </location>
</feature>